<evidence type="ECO:0000313" key="1">
    <source>
        <dbReference type="EMBL" id="MTH33663.1"/>
    </source>
</evidence>
<evidence type="ECO:0008006" key="3">
    <source>
        <dbReference type="Google" id="ProtNLM"/>
    </source>
</evidence>
<protein>
    <recommendedName>
        <fullName evidence="3">Sialate O-acetylesterase domain-containing protein</fullName>
    </recommendedName>
</protein>
<evidence type="ECO:0000313" key="2">
    <source>
        <dbReference type="Proteomes" id="UP000442533"/>
    </source>
</evidence>
<organism evidence="1 2">
    <name type="scientific">Paracoccus limosus</name>
    <dbReference type="NCBI Taxonomy" id="913252"/>
    <lineage>
        <taxon>Bacteria</taxon>
        <taxon>Pseudomonadati</taxon>
        <taxon>Pseudomonadota</taxon>
        <taxon>Alphaproteobacteria</taxon>
        <taxon>Rhodobacterales</taxon>
        <taxon>Paracoccaceae</taxon>
        <taxon>Paracoccus</taxon>
    </lineage>
</organism>
<dbReference type="OrthoDB" id="7755588at2"/>
<sequence>MTAPRPSVTSLDILPVYGQSENRSSEAVALSQALDATAPGQIHYTFGMVTEAGRPVDSSGAGWGGSSMAAIDQTHPAQGFAPAAGLGRVSPAFTLQFCRAARWRAAGHPEQGAIIGDHGYGGRYINEWRRDDASPIGRNQQFWMRESKRLADGFGIAIRCPYVYLFQGSSAKDQPGAVYRADFNVAHGETVALATELFGVAPQLVVVVNGADVNTIGDVYATPGVQYRIALDYGGIIATWQRIYPINDQNAHVDPDAKLLIGETSDWAISEVEAGRPWNITYGVEKSGSDVIVRFALRPGETLMQRASLYDAFGGAGTCADFGFEADGGISSVTPDFAGNSVRLTLASASARWLRFAHQVQDCYALTDAGGYTMSAHRTTLFASETRASRLVPGQALWRALPGFRGSFAGDSFQPEA</sequence>
<accession>A0A844H2F2</accession>
<gene>
    <name evidence="1" type="ORF">GL279_03535</name>
</gene>
<dbReference type="Proteomes" id="UP000442533">
    <property type="component" value="Unassembled WGS sequence"/>
</dbReference>
<proteinExistence type="predicted"/>
<comment type="caution">
    <text evidence="1">The sequence shown here is derived from an EMBL/GenBank/DDBJ whole genome shotgun (WGS) entry which is preliminary data.</text>
</comment>
<keyword evidence="2" id="KW-1185">Reference proteome</keyword>
<name>A0A844H2F2_9RHOB</name>
<dbReference type="AlphaFoldDB" id="A0A844H2F2"/>
<dbReference type="RefSeq" id="WP_155063224.1">
    <property type="nucleotide sequence ID" value="NZ_WMIF01000003.1"/>
</dbReference>
<reference evidence="1 2" key="1">
    <citation type="submission" date="2019-11" db="EMBL/GenBank/DDBJ databases">
        <authorList>
            <person name="Dong K."/>
        </authorList>
    </citation>
    <scope>NUCLEOTIDE SEQUENCE [LARGE SCALE GENOMIC DNA]</scope>
    <source>
        <strain evidence="1 2">JCM 17370</strain>
    </source>
</reference>
<dbReference type="EMBL" id="WMIF01000003">
    <property type="protein sequence ID" value="MTH33663.1"/>
    <property type="molecule type" value="Genomic_DNA"/>
</dbReference>